<dbReference type="PANTHER" id="PTHR40758:SF1">
    <property type="entry name" value="CONSERVED PROTEIN"/>
    <property type="match status" value="1"/>
</dbReference>
<dbReference type="Pfam" id="PF07398">
    <property type="entry name" value="MDMPI_C"/>
    <property type="match status" value="1"/>
</dbReference>
<dbReference type="Proteomes" id="UP000733379">
    <property type="component" value="Unassembled WGS sequence"/>
</dbReference>
<dbReference type="InterPro" id="IPR034660">
    <property type="entry name" value="DinB/YfiT-like"/>
</dbReference>
<evidence type="ECO:0000313" key="4">
    <source>
        <dbReference type="Proteomes" id="UP000733379"/>
    </source>
</evidence>
<dbReference type="NCBIfam" id="TIGR03083">
    <property type="entry name" value="maleylpyruvate isomerase family mycothiol-dependent enzyme"/>
    <property type="match status" value="1"/>
</dbReference>
<protein>
    <submittedName>
        <fullName evidence="3">Maleylpyruvate isomerase family mycothiol-dependent enzyme</fullName>
    </submittedName>
</protein>
<dbReference type="InterPro" id="IPR024344">
    <property type="entry name" value="MDMPI_metal-binding"/>
</dbReference>
<gene>
    <name evidence="3" type="ORF">KO481_15065</name>
</gene>
<dbReference type="EMBL" id="JAHKNI010000004">
    <property type="protein sequence ID" value="MBU3062838.1"/>
    <property type="molecule type" value="Genomic_DNA"/>
</dbReference>
<reference evidence="3 4" key="1">
    <citation type="submission" date="2021-06" db="EMBL/GenBank/DDBJ databases">
        <title>Actinomycetes sequencing.</title>
        <authorList>
            <person name="Shan Q."/>
        </authorList>
    </citation>
    <scope>NUCLEOTIDE SEQUENCE [LARGE SCALE GENOMIC DNA]</scope>
    <source>
        <strain evidence="3 4">NEAU-G5</strain>
    </source>
</reference>
<organism evidence="3 4">
    <name type="scientific">Nocardia albiluteola</name>
    <dbReference type="NCBI Taxonomy" id="2842303"/>
    <lineage>
        <taxon>Bacteria</taxon>
        <taxon>Bacillati</taxon>
        <taxon>Actinomycetota</taxon>
        <taxon>Actinomycetes</taxon>
        <taxon>Mycobacteriales</taxon>
        <taxon>Nocardiaceae</taxon>
        <taxon>Nocardia</taxon>
    </lineage>
</organism>
<sequence length="256" mass="27558">MTTLDTSAVRGALLTENDRLAEFYLSTDPATPIPACPGWSLANLVAHVGGGHRWAAAMVTDRATERLDFAEVPGIRRPHEVQEAAEWLREGARAVIEAVDATGPDAPVWTPFGGPRPAEWWVRRRLHEVTGHRADALLALDRTVDLEGALGADGLSELLSIIEGASAQPDLARFTHPLDEGTLALHSTDGHGGWFVHRAGDGIAWTTEQHAASVTVAGTATDLYLLLLRRIPADHPALTVSGDPKVLTTWLERTAF</sequence>
<comment type="caution">
    <text evidence="3">The sequence shown here is derived from an EMBL/GenBank/DDBJ whole genome shotgun (WGS) entry which is preliminary data.</text>
</comment>
<evidence type="ECO:0000259" key="2">
    <source>
        <dbReference type="Pfam" id="PF11716"/>
    </source>
</evidence>
<keyword evidence="3" id="KW-0413">Isomerase</keyword>
<dbReference type="Gene3D" id="1.20.120.450">
    <property type="entry name" value="dinb family like domain"/>
    <property type="match status" value="1"/>
</dbReference>
<feature type="domain" description="Mycothiol-dependent maleylpyruvate isomerase metal-binding" evidence="2">
    <location>
        <begin position="18"/>
        <end position="136"/>
    </location>
</feature>
<dbReference type="InterPro" id="IPR017517">
    <property type="entry name" value="Maleyloyr_isom"/>
</dbReference>
<dbReference type="InterPro" id="IPR010872">
    <property type="entry name" value="MDMPI_C-term_domain"/>
</dbReference>
<dbReference type="GO" id="GO:0016853">
    <property type="term" value="F:isomerase activity"/>
    <property type="evidence" value="ECO:0007669"/>
    <property type="project" value="UniProtKB-KW"/>
</dbReference>
<feature type="domain" description="MDMPI C-terminal" evidence="1">
    <location>
        <begin position="152"/>
        <end position="247"/>
    </location>
</feature>
<dbReference type="RefSeq" id="WP_215917715.1">
    <property type="nucleotide sequence ID" value="NZ_JAHKNI010000004.1"/>
</dbReference>
<evidence type="ECO:0000313" key="3">
    <source>
        <dbReference type="EMBL" id="MBU3062838.1"/>
    </source>
</evidence>
<proteinExistence type="predicted"/>
<dbReference type="Pfam" id="PF11716">
    <property type="entry name" value="MDMPI_N"/>
    <property type="match status" value="1"/>
</dbReference>
<accession>A0ABS6AXR2</accession>
<keyword evidence="4" id="KW-1185">Reference proteome</keyword>
<evidence type="ECO:0000259" key="1">
    <source>
        <dbReference type="Pfam" id="PF07398"/>
    </source>
</evidence>
<dbReference type="PANTHER" id="PTHR40758">
    <property type="entry name" value="CONSERVED PROTEIN"/>
    <property type="match status" value="1"/>
</dbReference>
<name>A0ABS6AXR2_9NOCA</name>
<dbReference type="SUPFAM" id="SSF109854">
    <property type="entry name" value="DinB/YfiT-like putative metalloenzymes"/>
    <property type="match status" value="1"/>
</dbReference>